<dbReference type="PROSITE" id="PS50088">
    <property type="entry name" value="ANK_REPEAT"/>
    <property type="match status" value="1"/>
</dbReference>
<dbReference type="InterPro" id="IPR036770">
    <property type="entry name" value="Ankyrin_rpt-contain_sf"/>
</dbReference>
<feature type="repeat" description="ANK" evidence="1">
    <location>
        <begin position="91"/>
        <end position="124"/>
    </location>
</feature>
<gene>
    <name evidence="2" type="ORF">BaRGS_00007099</name>
</gene>
<name>A0ABD0LQD0_9CAEN</name>
<keyword evidence="3" id="KW-1185">Reference proteome</keyword>
<evidence type="ECO:0000313" key="3">
    <source>
        <dbReference type="Proteomes" id="UP001519460"/>
    </source>
</evidence>
<dbReference type="AlphaFoldDB" id="A0ABD0LQD0"/>
<evidence type="ECO:0000313" key="2">
    <source>
        <dbReference type="EMBL" id="KAK7501668.1"/>
    </source>
</evidence>
<dbReference type="Pfam" id="PF12796">
    <property type="entry name" value="Ank_2"/>
    <property type="match status" value="1"/>
</dbReference>
<dbReference type="PANTHER" id="PTHR24172">
    <property type="entry name" value="ANK_REP_REGION DOMAIN-CONTAINING PROTEIN"/>
    <property type="match status" value="1"/>
</dbReference>
<dbReference type="SUPFAM" id="SSF48403">
    <property type="entry name" value="Ankyrin repeat"/>
    <property type="match status" value="1"/>
</dbReference>
<dbReference type="SMART" id="SM00248">
    <property type="entry name" value="ANK"/>
    <property type="match status" value="6"/>
</dbReference>
<keyword evidence="1" id="KW-0040">ANK repeat</keyword>
<evidence type="ECO:0000256" key="1">
    <source>
        <dbReference type="PROSITE-ProRule" id="PRU00023"/>
    </source>
</evidence>
<evidence type="ECO:0008006" key="4">
    <source>
        <dbReference type="Google" id="ProtNLM"/>
    </source>
</evidence>
<protein>
    <recommendedName>
        <fullName evidence="4">Ankyrin repeat protein</fullName>
    </recommendedName>
</protein>
<accession>A0ABD0LQD0</accession>
<dbReference type="Proteomes" id="UP001519460">
    <property type="component" value="Unassembled WGS sequence"/>
</dbReference>
<dbReference type="PANTHER" id="PTHR24172:SF4">
    <property type="entry name" value="ANK_REP_REGION DOMAIN-CONTAINING PROTEIN"/>
    <property type="match status" value="1"/>
</dbReference>
<reference evidence="2 3" key="1">
    <citation type="journal article" date="2023" name="Sci. Data">
        <title>Genome assembly of the Korean intertidal mud-creeper Batillaria attramentaria.</title>
        <authorList>
            <person name="Patra A.K."/>
            <person name="Ho P.T."/>
            <person name="Jun S."/>
            <person name="Lee S.J."/>
            <person name="Kim Y."/>
            <person name="Won Y.J."/>
        </authorList>
    </citation>
    <scope>NUCLEOTIDE SEQUENCE [LARGE SCALE GENOMIC DNA]</scope>
    <source>
        <strain evidence="2">Wonlab-2016</strain>
    </source>
</reference>
<comment type="caution">
    <text evidence="2">The sequence shown here is derived from an EMBL/GenBank/DDBJ whole genome shotgun (WGS) entry which is preliminary data.</text>
</comment>
<dbReference type="EMBL" id="JACVVK020000030">
    <property type="protein sequence ID" value="KAK7501668.1"/>
    <property type="molecule type" value="Genomic_DNA"/>
</dbReference>
<dbReference type="InterPro" id="IPR002110">
    <property type="entry name" value="Ankyrin_rpt"/>
</dbReference>
<sequence length="698" mass="79764">MGDARKVESDLLQDTPLGKAICSDCSPDDLLQTAFKFYMGGGDFSARDPITDETYVHLIVSRPERFSRADRVGFLYCLSCKNVDLDAVDYMGETALHRVVRHRGTHRMITCLMRCGADPEVKNSDGKTAEEILRTEQPDGWEENLHWLRKFLPGLFRAVLTDDPDLQLVERLLRSWCRLCKVIDGQVVWLKCRAHKKDCSLRTIMLLEKYENTIELALAMLAGKSSIIQQWTKEGIMKNIDVNAKDYSYQYGYPDYPTSPLPLLAAVWETNNYDMVVELMRLGPDTAVPFRLEPEAHHKRKPLFFYLLEPKMRPEDERITRHILQQSDLRARNTLGQTLLFEAVQHHVPPSLFSFLLQQGCNVGDRDRYGRTARTFALEMNRQQYADMIDAHVASLVADCNISRLEELVLHGYDHVTDLEEVRRRKVDSKRSKGSKQLDELLANVEKKQLHARKMFDAVKTGSVSLLRQLLTRKYACAQDRGGRTAMHHAVEQGHRKLVEYISNEFPQIINVPNNMGQTPLHYAYLFMYADATPAYLIGKGACKEAQDVEGWVPADYDRTIIGVHSHEMMQQNEGDKKQVEALATRLRDHGGMRRFNKALFECVDHGQEDIACILIKLGFSTDVYKQYETCDPDDPMCAMMECSHSMTSFRQRAEQVHAGKVLQLMDDIVRGKVKLRGKGCCIGRCLRPSLTATVTHL</sequence>
<dbReference type="Gene3D" id="1.25.40.20">
    <property type="entry name" value="Ankyrin repeat-containing domain"/>
    <property type="match status" value="3"/>
</dbReference>
<proteinExistence type="predicted"/>
<organism evidence="2 3">
    <name type="scientific">Batillaria attramentaria</name>
    <dbReference type="NCBI Taxonomy" id="370345"/>
    <lineage>
        <taxon>Eukaryota</taxon>
        <taxon>Metazoa</taxon>
        <taxon>Spiralia</taxon>
        <taxon>Lophotrochozoa</taxon>
        <taxon>Mollusca</taxon>
        <taxon>Gastropoda</taxon>
        <taxon>Caenogastropoda</taxon>
        <taxon>Sorbeoconcha</taxon>
        <taxon>Cerithioidea</taxon>
        <taxon>Batillariidae</taxon>
        <taxon>Batillaria</taxon>
    </lineage>
</organism>